<dbReference type="InterPro" id="IPR011701">
    <property type="entry name" value="MFS"/>
</dbReference>
<reference evidence="9 10" key="1">
    <citation type="submission" date="2015-05" db="EMBL/GenBank/DDBJ databases">
        <title>Genome sequences of Pluralibacter gergoviae.</title>
        <authorList>
            <person name="Greninger A.L."/>
            <person name="Miller S."/>
        </authorList>
    </citation>
    <scope>NUCLEOTIDE SEQUENCE [LARGE SCALE GENOMIC DNA]</scope>
    <source>
        <strain evidence="9 10">JS81F13</strain>
    </source>
</reference>
<feature type="region of interest" description="Disordered" evidence="6">
    <location>
        <begin position="440"/>
        <end position="459"/>
    </location>
</feature>
<feature type="compositionally biased region" description="Polar residues" evidence="6">
    <location>
        <begin position="450"/>
        <end position="459"/>
    </location>
</feature>
<comment type="subcellular location">
    <subcellularLocation>
        <location evidence="1">Cell membrane</location>
        <topology evidence="1">Multi-pass membrane protein</topology>
    </subcellularLocation>
</comment>
<dbReference type="Pfam" id="PF07690">
    <property type="entry name" value="MFS_1"/>
    <property type="match status" value="1"/>
</dbReference>
<feature type="transmembrane region" description="Helical" evidence="7">
    <location>
        <begin position="413"/>
        <end position="431"/>
    </location>
</feature>
<evidence type="ECO:0000256" key="3">
    <source>
        <dbReference type="ARBA" id="ARBA00022692"/>
    </source>
</evidence>
<sequence length="459" mass="48180">MNHQPVVDIKAWIDARPISRYQWLILLLCFVVIMLDGYDAAVMGFIAPALIEDWGISRAELGPILGAAMFGVALGALVAGPLADRCGRKRVLLGSICLFAFFSLCGAAAQSPMQLALLRFLTGLGLGAVMPGCVTLVAEYMPERRRGLMITLMYSGFNVGSGLGGFIAAGLLSHYSWHSALIFGGALPLLILPFLMLWLPESAVSMAARGVDRARIASVLARLGGRFAPHTAFTIHTPALSRGGKVVQLFSGGYARGTAALWLTYFMGLFVIYLLNGWLPTILRAGGLSLQQAAIITGLFQLGGPLGGIAVGYLMDKTSAKGVIAVTYFLGCLCLAAQGLLGGGALLLSLLIFVSGMCINGAQNGLQAYSPAFYQTEIRATGVSWMHGIGRLGAILSSTLGGVIMLAAPGKGAIFLVLAVPACLAALAILLHKMNRQSGQSAAREPEPSSMLSETVNHP</sequence>
<evidence type="ECO:0000313" key="9">
    <source>
        <dbReference type="EMBL" id="KMK15448.1"/>
    </source>
</evidence>
<dbReference type="SUPFAM" id="SSF103473">
    <property type="entry name" value="MFS general substrate transporter"/>
    <property type="match status" value="1"/>
</dbReference>
<organism evidence="9 10">
    <name type="scientific">Pluralibacter gergoviae</name>
    <name type="common">Enterobacter gergoviae</name>
    <dbReference type="NCBI Taxonomy" id="61647"/>
    <lineage>
        <taxon>Bacteria</taxon>
        <taxon>Pseudomonadati</taxon>
        <taxon>Pseudomonadota</taxon>
        <taxon>Gammaproteobacteria</taxon>
        <taxon>Enterobacterales</taxon>
        <taxon>Enterobacteriaceae</taxon>
        <taxon>Pluralibacter</taxon>
    </lineage>
</organism>
<dbReference type="PROSITE" id="PS00217">
    <property type="entry name" value="SUGAR_TRANSPORT_2"/>
    <property type="match status" value="1"/>
</dbReference>
<keyword evidence="5 7" id="KW-0472">Membrane</keyword>
<proteinExistence type="predicted"/>
<dbReference type="PANTHER" id="PTHR23508">
    <property type="entry name" value="CARBOXYLIC ACID TRANSPORTER PROTEIN HOMOLOG"/>
    <property type="match status" value="1"/>
</dbReference>
<feature type="transmembrane region" description="Helical" evidence="7">
    <location>
        <begin position="21"/>
        <end position="41"/>
    </location>
</feature>
<accession>A0A0J5L6Y2</accession>
<dbReference type="RefSeq" id="WP_048278418.1">
    <property type="nucleotide sequence ID" value="NZ_LDZF01000004.1"/>
</dbReference>
<dbReference type="EMBL" id="LDZF01000004">
    <property type="protein sequence ID" value="KMK15448.1"/>
    <property type="molecule type" value="Genomic_DNA"/>
</dbReference>
<feature type="transmembrane region" description="Helical" evidence="7">
    <location>
        <begin position="389"/>
        <end position="407"/>
    </location>
</feature>
<protein>
    <submittedName>
        <fullName evidence="9">4-hydroxybenzoate transporter</fullName>
    </submittedName>
</protein>
<feature type="transmembrane region" description="Helical" evidence="7">
    <location>
        <begin position="61"/>
        <end position="79"/>
    </location>
</feature>
<evidence type="ECO:0000256" key="5">
    <source>
        <dbReference type="ARBA" id="ARBA00023136"/>
    </source>
</evidence>
<dbReference type="AlphaFoldDB" id="A0A0J5L6Y2"/>
<feature type="domain" description="Major facilitator superfamily (MFS) profile" evidence="8">
    <location>
        <begin position="25"/>
        <end position="437"/>
    </location>
</feature>
<keyword evidence="10" id="KW-1185">Reference proteome</keyword>
<dbReference type="PATRIC" id="fig|61647.15.peg.3965"/>
<comment type="caution">
    <text evidence="9">The sequence shown here is derived from an EMBL/GenBank/DDBJ whole genome shotgun (WGS) entry which is preliminary data.</text>
</comment>
<keyword evidence="4 7" id="KW-1133">Transmembrane helix</keyword>
<evidence type="ECO:0000256" key="4">
    <source>
        <dbReference type="ARBA" id="ARBA00022989"/>
    </source>
</evidence>
<dbReference type="PROSITE" id="PS50850">
    <property type="entry name" value="MFS"/>
    <property type="match status" value="1"/>
</dbReference>
<evidence type="ECO:0000256" key="7">
    <source>
        <dbReference type="SAM" id="Phobius"/>
    </source>
</evidence>
<dbReference type="PANTHER" id="PTHR23508:SF10">
    <property type="entry name" value="CARBOXYLIC ACID TRANSPORTER PROTEIN HOMOLOG"/>
    <property type="match status" value="1"/>
</dbReference>
<gene>
    <name evidence="9" type="ORF">ABW06_05605</name>
</gene>
<feature type="transmembrane region" description="Helical" evidence="7">
    <location>
        <begin position="259"/>
        <end position="279"/>
    </location>
</feature>
<keyword evidence="2" id="KW-1003">Cell membrane</keyword>
<feature type="transmembrane region" description="Helical" evidence="7">
    <location>
        <begin position="116"/>
        <end position="138"/>
    </location>
</feature>
<feature type="transmembrane region" description="Helical" evidence="7">
    <location>
        <begin position="91"/>
        <end position="110"/>
    </location>
</feature>
<feature type="transmembrane region" description="Helical" evidence="7">
    <location>
        <begin position="150"/>
        <end position="171"/>
    </location>
</feature>
<keyword evidence="3 7" id="KW-0812">Transmembrane</keyword>
<dbReference type="CDD" id="cd17365">
    <property type="entry name" value="MFS_PcaK_like"/>
    <property type="match status" value="1"/>
</dbReference>
<dbReference type="InterPro" id="IPR036259">
    <property type="entry name" value="MFS_trans_sf"/>
</dbReference>
<evidence type="ECO:0000256" key="6">
    <source>
        <dbReference type="SAM" id="MobiDB-lite"/>
    </source>
</evidence>
<evidence type="ECO:0000256" key="1">
    <source>
        <dbReference type="ARBA" id="ARBA00004651"/>
    </source>
</evidence>
<feature type="transmembrane region" description="Helical" evidence="7">
    <location>
        <begin position="347"/>
        <end position="369"/>
    </location>
</feature>
<feature type="transmembrane region" description="Helical" evidence="7">
    <location>
        <begin position="291"/>
        <end position="315"/>
    </location>
</feature>
<evidence type="ECO:0000259" key="8">
    <source>
        <dbReference type="PROSITE" id="PS50850"/>
    </source>
</evidence>
<dbReference type="GO" id="GO:0046943">
    <property type="term" value="F:carboxylic acid transmembrane transporter activity"/>
    <property type="evidence" value="ECO:0007669"/>
    <property type="project" value="TreeGrafter"/>
</dbReference>
<dbReference type="InterPro" id="IPR020846">
    <property type="entry name" value="MFS_dom"/>
</dbReference>
<dbReference type="GO" id="GO:0005886">
    <property type="term" value="C:plasma membrane"/>
    <property type="evidence" value="ECO:0007669"/>
    <property type="project" value="UniProtKB-SubCell"/>
</dbReference>
<dbReference type="Gene3D" id="1.20.1250.20">
    <property type="entry name" value="MFS general substrate transporter like domains"/>
    <property type="match status" value="1"/>
</dbReference>
<feature type="transmembrane region" description="Helical" evidence="7">
    <location>
        <begin position="322"/>
        <end position="341"/>
    </location>
</feature>
<name>A0A0J5L6Y2_PLUGE</name>
<feature type="transmembrane region" description="Helical" evidence="7">
    <location>
        <begin position="177"/>
        <end position="199"/>
    </location>
</feature>
<dbReference type="InterPro" id="IPR005829">
    <property type="entry name" value="Sugar_transporter_CS"/>
</dbReference>
<dbReference type="Proteomes" id="UP000036196">
    <property type="component" value="Unassembled WGS sequence"/>
</dbReference>
<evidence type="ECO:0000313" key="10">
    <source>
        <dbReference type="Proteomes" id="UP000036196"/>
    </source>
</evidence>
<evidence type="ECO:0000256" key="2">
    <source>
        <dbReference type="ARBA" id="ARBA00022475"/>
    </source>
</evidence>